<dbReference type="Proteomes" id="UP000324222">
    <property type="component" value="Unassembled WGS sequence"/>
</dbReference>
<name>A0A5B7CQJ1_PORTR</name>
<dbReference type="AlphaFoldDB" id="A0A5B7CQJ1"/>
<accession>A0A5B7CQJ1</accession>
<gene>
    <name evidence="2" type="ORF">E2C01_002371</name>
</gene>
<feature type="region of interest" description="Disordered" evidence="1">
    <location>
        <begin position="42"/>
        <end position="71"/>
    </location>
</feature>
<dbReference type="OrthoDB" id="406096at2759"/>
<comment type="caution">
    <text evidence="2">The sequence shown here is derived from an EMBL/GenBank/DDBJ whole genome shotgun (WGS) entry which is preliminary data.</text>
</comment>
<protein>
    <submittedName>
        <fullName evidence="2">Uncharacterized protein</fullName>
    </submittedName>
</protein>
<dbReference type="EMBL" id="VSRR010000083">
    <property type="protein sequence ID" value="MPC09753.1"/>
    <property type="molecule type" value="Genomic_DNA"/>
</dbReference>
<evidence type="ECO:0000313" key="2">
    <source>
        <dbReference type="EMBL" id="MPC09753.1"/>
    </source>
</evidence>
<feature type="compositionally biased region" description="Basic and acidic residues" evidence="1">
    <location>
        <begin position="52"/>
        <end position="71"/>
    </location>
</feature>
<keyword evidence="3" id="KW-1185">Reference proteome</keyword>
<organism evidence="2 3">
    <name type="scientific">Portunus trituberculatus</name>
    <name type="common">Swimming crab</name>
    <name type="synonym">Neptunus trituberculatus</name>
    <dbReference type="NCBI Taxonomy" id="210409"/>
    <lineage>
        <taxon>Eukaryota</taxon>
        <taxon>Metazoa</taxon>
        <taxon>Ecdysozoa</taxon>
        <taxon>Arthropoda</taxon>
        <taxon>Crustacea</taxon>
        <taxon>Multicrustacea</taxon>
        <taxon>Malacostraca</taxon>
        <taxon>Eumalacostraca</taxon>
        <taxon>Eucarida</taxon>
        <taxon>Decapoda</taxon>
        <taxon>Pleocyemata</taxon>
        <taxon>Brachyura</taxon>
        <taxon>Eubrachyura</taxon>
        <taxon>Portunoidea</taxon>
        <taxon>Portunidae</taxon>
        <taxon>Portuninae</taxon>
        <taxon>Portunus</taxon>
    </lineage>
</organism>
<reference evidence="2 3" key="1">
    <citation type="submission" date="2019-05" db="EMBL/GenBank/DDBJ databases">
        <title>Another draft genome of Portunus trituberculatus and its Hox gene families provides insights of decapod evolution.</title>
        <authorList>
            <person name="Jeong J.-H."/>
            <person name="Song I."/>
            <person name="Kim S."/>
            <person name="Choi T."/>
            <person name="Kim D."/>
            <person name="Ryu S."/>
            <person name="Kim W."/>
        </authorList>
    </citation>
    <scope>NUCLEOTIDE SEQUENCE [LARGE SCALE GENOMIC DNA]</scope>
    <source>
        <tissue evidence="2">Muscle</tissue>
    </source>
</reference>
<proteinExistence type="predicted"/>
<evidence type="ECO:0000256" key="1">
    <source>
        <dbReference type="SAM" id="MobiDB-lite"/>
    </source>
</evidence>
<evidence type="ECO:0000313" key="3">
    <source>
        <dbReference type="Proteomes" id="UP000324222"/>
    </source>
</evidence>
<sequence>MLGSLFVLVTENMGVCMSQLSTVMEELGRLKTFSTRLEMLEQTRPEMQNQADQEHDGKAGRNCCGEERREE</sequence>